<proteinExistence type="inferred from homology"/>
<dbReference type="GO" id="GO:0046872">
    <property type="term" value="F:metal ion binding"/>
    <property type="evidence" value="ECO:0007669"/>
    <property type="project" value="UniProtKB-KW"/>
</dbReference>
<dbReference type="Pfam" id="PF06079">
    <property type="entry name" value="Apyrase"/>
    <property type="match status" value="1"/>
</dbReference>
<evidence type="ECO:0000256" key="1">
    <source>
        <dbReference type="ARBA" id="ARBA00001913"/>
    </source>
</evidence>
<dbReference type="PANTHER" id="PTHR13023:SF3">
    <property type="entry name" value="SOLUBLE CALCIUM-ACTIVATED NUCLEOTIDASE 1"/>
    <property type="match status" value="1"/>
</dbReference>
<feature type="binding site" evidence="12">
    <location>
        <position position="62"/>
    </location>
    <ligand>
        <name>Ca(2+)</name>
        <dbReference type="ChEBI" id="CHEBI:29108"/>
    </ligand>
</feature>
<evidence type="ECO:0000256" key="8">
    <source>
        <dbReference type="ARBA" id="ARBA00023240"/>
    </source>
</evidence>
<dbReference type="GO" id="GO:0090729">
    <property type="term" value="F:toxin activity"/>
    <property type="evidence" value="ECO:0007669"/>
    <property type="project" value="UniProtKB-KW"/>
</dbReference>
<keyword evidence="8" id="KW-1199">Hemostasis impairing toxin</keyword>
<organism evidence="13 14">
    <name type="scientific">Ranatra chinensis</name>
    <dbReference type="NCBI Taxonomy" id="642074"/>
    <lineage>
        <taxon>Eukaryota</taxon>
        <taxon>Metazoa</taxon>
        <taxon>Ecdysozoa</taxon>
        <taxon>Arthropoda</taxon>
        <taxon>Hexapoda</taxon>
        <taxon>Insecta</taxon>
        <taxon>Pterygota</taxon>
        <taxon>Neoptera</taxon>
        <taxon>Paraneoptera</taxon>
        <taxon>Hemiptera</taxon>
        <taxon>Heteroptera</taxon>
        <taxon>Panheteroptera</taxon>
        <taxon>Nepomorpha</taxon>
        <taxon>Nepidae</taxon>
        <taxon>Ranatrinae</taxon>
        <taxon>Ranatra</taxon>
    </lineage>
</organism>
<feature type="binding site" evidence="12">
    <location>
        <position position="239"/>
    </location>
    <ligand>
        <name>Ca(2+)</name>
        <dbReference type="ChEBI" id="CHEBI:29108"/>
    </ligand>
</feature>
<protein>
    <recommendedName>
        <fullName evidence="11">Apyrase</fullName>
        <ecNumber evidence="2">3.6.1.5</ecNumber>
    </recommendedName>
</protein>
<comment type="cofactor">
    <cofactor evidence="1 12">
        <name>Ca(2+)</name>
        <dbReference type="ChEBI" id="CHEBI:29108"/>
    </cofactor>
</comment>
<evidence type="ECO:0000256" key="7">
    <source>
        <dbReference type="ARBA" id="ARBA00022837"/>
    </source>
</evidence>
<dbReference type="FunFam" id="2.120.10.100:FF:000001">
    <property type="entry name" value="Soluble calcium-activated nucleotidase 1"/>
    <property type="match status" value="1"/>
</dbReference>
<dbReference type="AlphaFoldDB" id="A0ABD0Y080"/>
<dbReference type="EMBL" id="JBFDAA010000018">
    <property type="protein sequence ID" value="KAL1116325.1"/>
    <property type="molecule type" value="Genomic_DNA"/>
</dbReference>
<evidence type="ECO:0000256" key="2">
    <source>
        <dbReference type="ARBA" id="ARBA00012148"/>
    </source>
</evidence>
<gene>
    <name evidence="13" type="ORF">AAG570_005820</name>
</gene>
<dbReference type="PANTHER" id="PTHR13023">
    <property type="entry name" value="APYRASE"/>
    <property type="match status" value="1"/>
</dbReference>
<dbReference type="EC" id="3.6.1.5" evidence="2"/>
<accession>A0ABD0Y080</accession>
<evidence type="ECO:0000313" key="14">
    <source>
        <dbReference type="Proteomes" id="UP001558652"/>
    </source>
</evidence>
<dbReference type="GO" id="GO:0017110">
    <property type="term" value="F:nucleoside diphosphate phosphatase activity"/>
    <property type="evidence" value="ECO:0007669"/>
    <property type="project" value="UniProtKB-ARBA"/>
</dbReference>
<dbReference type="SUPFAM" id="SSF101887">
    <property type="entry name" value="Apyrase"/>
    <property type="match status" value="1"/>
</dbReference>
<dbReference type="InterPro" id="IPR009283">
    <property type="entry name" value="Apyrase"/>
</dbReference>
<keyword evidence="3" id="KW-1201">Platelet aggregation inhibiting toxin</keyword>
<evidence type="ECO:0000256" key="11">
    <source>
        <dbReference type="ARBA" id="ARBA00074431"/>
    </source>
</evidence>
<comment type="similarity">
    <text evidence="9">Belongs to the apyrase family.</text>
</comment>
<evidence type="ECO:0000256" key="5">
    <source>
        <dbReference type="ARBA" id="ARBA00022723"/>
    </source>
</evidence>
<feature type="binding site" evidence="12">
    <location>
        <position position="63"/>
    </location>
    <ligand>
        <name>Ca(2+)</name>
        <dbReference type="ChEBI" id="CHEBI:29108"/>
    </ligand>
</feature>
<feature type="binding site" evidence="12">
    <location>
        <position position="109"/>
    </location>
    <ligand>
        <name>Ca(2+)</name>
        <dbReference type="ChEBI" id="CHEBI:29108"/>
    </ligand>
</feature>
<keyword evidence="14" id="KW-1185">Reference proteome</keyword>
<comment type="catalytic activity">
    <reaction evidence="10">
        <text>a ribonucleoside 5'-triphosphate + 2 H2O = a ribonucleoside 5'-phosphate + 2 phosphate + 2 H(+)</text>
        <dbReference type="Rhea" id="RHEA:36795"/>
        <dbReference type="ChEBI" id="CHEBI:15377"/>
        <dbReference type="ChEBI" id="CHEBI:15378"/>
        <dbReference type="ChEBI" id="CHEBI:43474"/>
        <dbReference type="ChEBI" id="CHEBI:58043"/>
        <dbReference type="ChEBI" id="CHEBI:61557"/>
        <dbReference type="EC" id="3.6.1.5"/>
    </reaction>
    <physiologicalReaction direction="left-to-right" evidence="10">
        <dbReference type="Rhea" id="RHEA:36796"/>
    </physiologicalReaction>
</comment>
<keyword evidence="6" id="KW-0378">Hydrolase</keyword>
<evidence type="ECO:0000256" key="9">
    <source>
        <dbReference type="ARBA" id="ARBA00025738"/>
    </source>
</evidence>
<dbReference type="GO" id="GO:0004050">
    <property type="term" value="F:apyrase activity"/>
    <property type="evidence" value="ECO:0007669"/>
    <property type="project" value="UniProtKB-EC"/>
</dbReference>
<evidence type="ECO:0000256" key="12">
    <source>
        <dbReference type="PIRSR" id="PIRSR609283-1"/>
    </source>
</evidence>
<keyword evidence="7 12" id="KW-0106">Calcium</keyword>
<keyword evidence="4" id="KW-0800">Toxin</keyword>
<comment type="caution">
    <text evidence="13">The sequence shown here is derived from an EMBL/GenBank/DDBJ whole genome shotgun (WGS) entry which is preliminary data.</text>
</comment>
<dbReference type="InterPro" id="IPR036258">
    <property type="entry name" value="Apyrase_sf"/>
</dbReference>
<reference evidence="13 14" key="1">
    <citation type="submission" date="2024-07" db="EMBL/GenBank/DDBJ databases">
        <title>Chromosome-level genome assembly of the water stick insect Ranatra chinensis (Heteroptera: Nepidae).</title>
        <authorList>
            <person name="Liu X."/>
        </authorList>
    </citation>
    <scope>NUCLEOTIDE SEQUENCE [LARGE SCALE GENOMIC DNA]</scope>
    <source>
        <strain evidence="13">Cailab_2021Rc</strain>
        <tissue evidence="13">Muscle</tissue>
    </source>
</reference>
<evidence type="ECO:0000313" key="13">
    <source>
        <dbReference type="EMBL" id="KAL1116325.1"/>
    </source>
</evidence>
<dbReference type="Gene3D" id="2.120.10.100">
    <property type="entry name" value="Apyrase"/>
    <property type="match status" value="1"/>
</dbReference>
<feature type="binding site" evidence="12">
    <location>
        <position position="178"/>
    </location>
    <ligand>
        <name>Ca(2+)</name>
        <dbReference type="ChEBI" id="CHEBI:29108"/>
    </ligand>
</feature>
<evidence type="ECO:0000256" key="3">
    <source>
        <dbReference type="ARBA" id="ARBA00022442"/>
    </source>
</evidence>
<keyword evidence="5 12" id="KW-0479">Metal-binding</keyword>
<name>A0ABD0Y080_9HEMI</name>
<evidence type="ECO:0000256" key="4">
    <source>
        <dbReference type="ARBA" id="ARBA00022656"/>
    </source>
</evidence>
<dbReference type="Proteomes" id="UP001558652">
    <property type="component" value="Unassembled WGS sequence"/>
</dbReference>
<feature type="binding site" evidence="12">
    <location>
        <position position="290"/>
    </location>
    <ligand>
        <name>Ca(2+)</name>
        <dbReference type="ChEBI" id="CHEBI:29108"/>
    </ligand>
</feature>
<evidence type="ECO:0000256" key="10">
    <source>
        <dbReference type="ARBA" id="ARBA00047297"/>
    </source>
</evidence>
<evidence type="ECO:0000256" key="6">
    <source>
        <dbReference type="ARBA" id="ARBA00022801"/>
    </source>
</evidence>
<sequence>MVTDLDHSSRSKFESNTWLSYFLTGYLIWTPASSTVAITWDKAGTTTLKTTYGHSGRGMELSELVTFDGRLLAFDDRSGIVFVIEKDRAYPWVLLSDGDGRTSKGFKSEWATVKDKHLYVGSMGKEWTTSSGEFVNTNPMWVKVVNQWGEITHVDWTEKYKALRQKLGIEFPGYMLHESGVWSDVHRRWFFLPRRMSKLNYDENEDERRGTNVLLTADEDFRDIKVVYVGEVLPTHGFSSFKFIPGTNDEVIVALKTSEVEGSTATYVMAFTIRGQILMGETKVGDFKYEGLEFI</sequence>